<evidence type="ECO:0000313" key="3">
    <source>
        <dbReference type="EMBL" id="KAF6224363.1"/>
    </source>
</evidence>
<dbReference type="AlphaFoldDB" id="A0A8H6CJ02"/>
<dbReference type="RefSeq" id="XP_037153423.1">
    <property type="nucleotide sequence ID" value="XM_037301789.1"/>
</dbReference>
<feature type="compositionally biased region" description="Polar residues" evidence="2">
    <location>
        <begin position="147"/>
        <end position="171"/>
    </location>
</feature>
<accession>A0A8H6CJ02</accession>
<organism evidence="3 4">
    <name type="scientific">Letharia lupina</name>
    <dbReference type="NCBI Taxonomy" id="560253"/>
    <lineage>
        <taxon>Eukaryota</taxon>
        <taxon>Fungi</taxon>
        <taxon>Dikarya</taxon>
        <taxon>Ascomycota</taxon>
        <taxon>Pezizomycotina</taxon>
        <taxon>Lecanoromycetes</taxon>
        <taxon>OSLEUM clade</taxon>
        <taxon>Lecanoromycetidae</taxon>
        <taxon>Lecanorales</taxon>
        <taxon>Lecanorineae</taxon>
        <taxon>Parmeliaceae</taxon>
        <taxon>Letharia</taxon>
    </lineage>
</organism>
<feature type="compositionally biased region" description="Basic and acidic residues" evidence="2">
    <location>
        <begin position="19"/>
        <end position="29"/>
    </location>
</feature>
<evidence type="ECO:0000256" key="1">
    <source>
        <dbReference type="SAM" id="Coils"/>
    </source>
</evidence>
<dbReference type="Proteomes" id="UP000593566">
    <property type="component" value="Unassembled WGS sequence"/>
</dbReference>
<name>A0A8H6CJ02_9LECA</name>
<proteinExistence type="predicted"/>
<feature type="compositionally biased region" description="Basic and acidic residues" evidence="2">
    <location>
        <begin position="36"/>
        <end position="45"/>
    </location>
</feature>
<dbReference type="EMBL" id="JACCJB010000009">
    <property type="protein sequence ID" value="KAF6224363.1"/>
    <property type="molecule type" value="Genomic_DNA"/>
</dbReference>
<feature type="coiled-coil region" evidence="1">
    <location>
        <begin position="214"/>
        <end position="248"/>
    </location>
</feature>
<protein>
    <submittedName>
        <fullName evidence="3">Uncharacterized protein</fullName>
    </submittedName>
</protein>
<keyword evidence="4" id="KW-1185">Reference proteome</keyword>
<sequence>MVDEKVGPSASGKMMVMRMTDKERNDGHAKAGKAGTAKDADEKSEIPQPRRAVHRRLPGSGTHMSSLSTRSDVSQRITKFVRYTAPRHHNLARGTSTRVKQYSLGAFKKPPSLHLPTLLKDFQTTQETLQQLKHSNTMPSPPDFNEKASTQPDQAQEESTPTTADQASGPQNANIFDLQQTIVSTAPPNLPPDMIPLCYIHPRIHTRLRPPTPQRRLEAREAQLEAQNAALKKEVEGLRTKERELQMTMRETQMHLDHSRGF</sequence>
<reference evidence="3 4" key="1">
    <citation type="journal article" date="2020" name="Genomics">
        <title>Complete, high-quality genomes from long-read metagenomic sequencing of two wolf lichen thalli reveals enigmatic genome architecture.</title>
        <authorList>
            <person name="McKenzie S.K."/>
            <person name="Walston R.F."/>
            <person name="Allen J.L."/>
        </authorList>
    </citation>
    <scope>NUCLEOTIDE SEQUENCE [LARGE SCALE GENOMIC DNA]</scope>
    <source>
        <strain evidence="3">WasteWater1</strain>
    </source>
</reference>
<gene>
    <name evidence="3" type="ORF">HO133_010940</name>
</gene>
<feature type="compositionally biased region" description="Polar residues" evidence="2">
    <location>
        <begin position="62"/>
        <end position="73"/>
    </location>
</feature>
<dbReference type="GeneID" id="59339330"/>
<comment type="caution">
    <text evidence="3">The sequence shown here is derived from an EMBL/GenBank/DDBJ whole genome shotgun (WGS) entry which is preliminary data.</text>
</comment>
<evidence type="ECO:0000313" key="4">
    <source>
        <dbReference type="Proteomes" id="UP000593566"/>
    </source>
</evidence>
<feature type="region of interest" description="Disordered" evidence="2">
    <location>
        <begin position="130"/>
        <end position="171"/>
    </location>
</feature>
<keyword evidence="1" id="KW-0175">Coiled coil</keyword>
<evidence type="ECO:0000256" key="2">
    <source>
        <dbReference type="SAM" id="MobiDB-lite"/>
    </source>
</evidence>
<feature type="region of interest" description="Disordered" evidence="2">
    <location>
        <begin position="1"/>
        <end position="73"/>
    </location>
</feature>